<dbReference type="SMART" id="SM00408">
    <property type="entry name" value="IGc2"/>
    <property type="match status" value="11"/>
</dbReference>
<dbReference type="CDD" id="cd00096">
    <property type="entry name" value="Ig"/>
    <property type="match status" value="7"/>
</dbReference>
<comment type="caution">
    <text evidence="5">The sequence shown here is derived from an EMBL/GenBank/DDBJ whole genome shotgun (WGS) entry which is preliminary data.</text>
</comment>
<feature type="domain" description="Ig-like" evidence="4">
    <location>
        <begin position="764"/>
        <end position="858"/>
    </location>
</feature>
<sequence>MNAGYPGTEGMTMDDPSLTITFPTFDDTAQYICSAKSQLSNITGQPINLDVIGGIPNVTIDSTLHEVVYGQTITLECNVTSIPVNINVYWQKIKDSTVTNITSVNLNVNGATMKQPSLTILKATMTDSGMYACHAENLIGIGKSDFTNLTVVGDIPSVDVGSTYRIAEYGNNVTLDCSFTSFPAHTSVYWQRVSTSITTNITSDYCDIACIDGVTVLNPSLTIIMAKTADSGLYTCYITNKVGTGHSEVVNLTIIGDIPNIEVGSTAQIVEYGRNVILDCYVTSFPAHTSVYWQRISTGLTTNITSSYLSSENRTTLNHSLTISIAKPVDTGMYTCYAINIVGTGRSKAINLTIVGGIPNVRADVTRYNVEYGQPTTIECKITSIPAYTHIYWQKDIRGTTTNITSDSTVMENVSLTTTSISIPRAIPSDSGMYTCYAVNIVGTGHSGSVNLTVYGGIPIVTIESDYYDIPYGNNHTIRCSITAVPVFTGIYWQKIYNGTTMNITSTSRGIDGARITRPSLTLLKAAPSDSGQYICFAVNIAGIGHSNSINLTVLGEDNFPVVGIQLNRYIVRFGESLTIKSYVQRNDEFPVRSIYWQYVNNGVLTTIEAGTSGIAGSTAETPSLTIATVTTSESGLYTCLATNDIGTGISKPINVTVVGGLPIVSVKEKQYVSIYSHEVKLIAAVKADPPAKFVYWEKVVDGRRSIINNGAVGIFGATPNNPSLTVTYSTKADFGKYRCFATNDVGTGHGDIISLQVIGGETPTIFVPLDQISTNFGAQIKLFCTVNSTLPITIVYWERIINGVLSRVNHGTVGTNGINANNPSLTILHSTSADSGFYTCFAGNAVGINYSSPINVTVVGGMPTVSIGSLFYNTTYGNETKLECRVTAYPSVTLVYWQKTVGDVITTLNEGTIGTRGINIIMPSLIIMFPTTDDSGNYTCFASNSAGLPFVTIRSPQYTAHYGDSVTLECSINAIPAPTRIFWFKSVNGNRIQMSNGFAGILGSTLKTPSLTILFATSADTGRYTCLAQNAAGIGQSQSTMLEILADIPKVIVLIDSYTTGVGYSVTLLCRISIAIPAMSRVYWQRYINNSTTVITYDSMGIDGVTVDNPSLTILSAKESMSGEYTCFAINLVGTGSSLPLRLKAETIVNGVIGTVGALVAIVATPTDDTDVSTNSDDDEKSDEPVAEVYEPQTDGDQQGVIGQRETEDTEDALSSNETGDSVSEQREAAAITEELELEEAVFSYEPGQEDEQDEVPDIPRRSVRTKTSTATTRYKDFVCKQIQPNTDWLIRAQFLKDAVSSGVFRGSKDRVKDALLKIVTDTG</sequence>
<feature type="domain" description="Ig-like" evidence="4">
    <location>
        <begin position="950"/>
        <end position="1044"/>
    </location>
</feature>
<feature type="domain" description="Ig-like" evidence="4">
    <location>
        <begin position="459"/>
        <end position="553"/>
    </location>
</feature>
<evidence type="ECO:0000256" key="2">
    <source>
        <dbReference type="ARBA" id="ARBA00023157"/>
    </source>
</evidence>
<evidence type="ECO:0000256" key="1">
    <source>
        <dbReference type="ARBA" id="ARBA00022729"/>
    </source>
</evidence>
<dbReference type="PANTHER" id="PTHR45080:SF8">
    <property type="entry name" value="IG-LIKE DOMAIN-CONTAINING PROTEIN"/>
    <property type="match status" value="1"/>
</dbReference>
<keyword evidence="2" id="KW-1015">Disulfide bond</keyword>
<dbReference type="Gene3D" id="2.60.40.10">
    <property type="entry name" value="Immunoglobulins"/>
    <property type="match status" value="11"/>
</dbReference>
<dbReference type="SMART" id="SM00409">
    <property type="entry name" value="IG"/>
    <property type="match status" value="11"/>
</dbReference>
<dbReference type="SUPFAM" id="SSF48726">
    <property type="entry name" value="Immunoglobulin"/>
    <property type="match status" value="11"/>
</dbReference>
<name>A0A8B6HP12_MYTGA</name>
<feature type="domain" description="Ig-like" evidence="4">
    <location>
        <begin position="56"/>
        <end position="150"/>
    </location>
</feature>
<feature type="domain" description="Ig-like" evidence="4">
    <location>
        <begin position="1050"/>
        <end position="1145"/>
    </location>
</feature>
<feature type="domain" description="Ig-like" evidence="4">
    <location>
        <begin position="259"/>
        <end position="353"/>
    </location>
</feature>
<feature type="compositionally biased region" description="Acidic residues" evidence="3">
    <location>
        <begin position="1169"/>
        <end position="1187"/>
    </location>
</feature>
<accession>A0A8B6HP12</accession>
<dbReference type="OrthoDB" id="6150053at2759"/>
<proteinExistence type="predicted"/>
<evidence type="ECO:0000259" key="4">
    <source>
        <dbReference type="PROSITE" id="PS50835"/>
    </source>
</evidence>
<dbReference type="GO" id="GO:0005886">
    <property type="term" value="C:plasma membrane"/>
    <property type="evidence" value="ECO:0007669"/>
    <property type="project" value="TreeGrafter"/>
</dbReference>
<evidence type="ECO:0000256" key="3">
    <source>
        <dbReference type="SAM" id="MobiDB-lite"/>
    </source>
</evidence>
<feature type="domain" description="Ig-like" evidence="4">
    <location>
        <begin position="864"/>
        <end position="946"/>
    </location>
</feature>
<gene>
    <name evidence="5" type="ORF">MGAL_10B032601</name>
</gene>
<evidence type="ECO:0000313" key="5">
    <source>
        <dbReference type="EMBL" id="VDI82629.1"/>
    </source>
</evidence>
<organism evidence="5 6">
    <name type="scientific">Mytilus galloprovincialis</name>
    <name type="common">Mediterranean mussel</name>
    <dbReference type="NCBI Taxonomy" id="29158"/>
    <lineage>
        <taxon>Eukaryota</taxon>
        <taxon>Metazoa</taxon>
        <taxon>Spiralia</taxon>
        <taxon>Lophotrochozoa</taxon>
        <taxon>Mollusca</taxon>
        <taxon>Bivalvia</taxon>
        <taxon>Autobranchia</taxon>
        <taxon>Pteriomorphia</taxon>
        <taxon>Mytilida</taxon>
        <taxon>Mytiloidea</taxon>
        <taxon>Mytilidae</taxon>
        <taxon>Mytilinae</taxon>
        <taxon>Mytilus</taxon>
    </lineage>
</organism>
<dbReference type="InterPro" id="IPR013106">
    <property type="entry name" value="Ig_V-set"/>
</dbReference>
<dbReference type="PANTHER" id="PTHR45080">
    <property type="entry name" value="CONTACTIN 5"/>
    <property type="match status" value="1"/>
</dbReference>
<dbReference type="InterPro" id="IPR003598">
    <property type="entry name" value="Ig_sub2"/>
</dbReference>
<protein>
    <recommendedName>
        <fullName evidence="4">Ig-like domain-containing protein</fullName>
    </recommendedName>
</protein>
<keyword evidence="1" id="KW-0732">Signal</keyword>
<feature type="domain" description="Ig-like" evidence="4">
    <location>
        <begin position="663"/>
        <end position="757"/>
    </location>
</feature>
<dbReference type="InterPro" id="IPR013151">
    <property type="entry name" value="Immunoglobulin_dom"/>
</dbReference>
<reference evidence="5" key="1">
    <citation type="submission" date="2018-11" db="EMBL/GenBank/DDBJ databases">
        <authorList>
            <person name="Alioto T."/>
            <person name="Alioto T."/>
        </authorList>
    </citation>
    <scope>NUCLEOTIDE SEQUENCE</scope>
</reference>
<dbReference type="InterPro" id="IPR050958">
    <property type="entry name" value="Cell_Adh-Cytoskel_Orgn"/>
</dbReference>
<dbReference type="InterPro" id="IPR036179">
    <property type="entry name" value="Ig-like_dom_sf"/>
</dbReference>
<dbReference type="GO" id="GO:0007156">
    <property type="term" value="P:homophilic cell adhesion via plasma membrane adhesion molecules"/>
    <property type="evidence" value="ECO:0007669"/>
    <property type="project" value="TreeGrafter"/>
</dbReference>
<dbReference type="PROSITE" id="PS50835">
    <property type="entry name" value="IG_LIKE"/>
    <property type="match status" value="11"/>
</dbReference>
<feature type="domain" description="Ig-like" evidence="4">
    <location>
        <begin position="561"/>
        <end position="657"/>
    </location>
</feature>
<feature type="domain" description="Ig-like" evidence="4">
    <location>
        <begin position="156"/>
        <end position="253"/>
    </location>
</feature>
<keyword evidence="6" id="KW-1185">Reference proteome</keyword>
<dbReference type="InterPro" id="IPR007110">
    <property type="entry name" value="Ig-like_dom"/>
</dbReference>
<dbReference type="InterPro" id="IPR013783">
    <property type="entry name" value="Ig-like_fold"/>
</dbReference>
<dbReference type="InterPro" id="IPR013098">
    <property type="entry name" value="Ig_I-set"/>
</dbReference>
<feature type="region of interest" description="Disordered" evidence="3">
    <location>
        <begin position="1169"/>
        <end position="1227"/>
    </location>
</feature>
<dbReference type="Pfam" id="PF07679">
    <property type="entry name" value="I-set"/>
    <property type="match status" value="3"/>
</dbReference>
<dbReference type="Pfam" id="PF00047">
    <property type="entry name" value="ig"/>
    <property type="match status" value="1"/>
</dbReference>
<evidence type="ECO:0000313" key="6">
    <source>
        <dbReference type="Proteomes" id="UP000596742"/>
    </source>
</evidence>
<dbReference type="SMART" id="SM00406">
    <property type="entry name" value="IGv"/>
    <property type="match status" value="4"/>
</dbReference>
<feature type="domain" description="Ig-like" evidence="4">
    <location>
        <begin position="359"/>
        <end position="453"/>
    </location>
</feature>
<dbReference type="EMBL" id="UYJE01010376">
    <property type="protein sequence ID" value="VDI82629.1"/>
    <property type="molecule type" value="Genomic_DNA"/>
</dbReference>
<dbReference type="Proteomes" id="UP000596742">
    <property type="component" value="Unassembled WGS sequence"/>
</dbReference>
<feature type="compositionally biased region" description="Polar residues" evidence="3">
    <location>
        <begin position="1214"/>
        <end position="1224"/>
    </location>
</feature>
<dbReference type="Pfam" id="PF13927">
    <property type="entry name" value="Ig_3"/>
    <property type="match status" value="4"/>
</dbReference>
<dbReference type="InterPro" id="IPR003599">
    <property type="entry name" value="Ig_sub"/>
</dbReference>